<dbReference type="Proteomes" id="UP001219933">
    <property type="component" value="Chromosome 2"/>
</dbReference>
<gene>
    <name evidence="2" type="ORF">MCUN1_001874</name>
</gene>
<reference evidence="2" key="1">
    <citation type="submission" date="2023-03" db="EMBL/GenBank/DDBJ databases">
        <title>Mating type loci evolution in Malassezia.</title>
        <authorList>
            <person name="Coelho M.A."/>
        </authorList>
    </citation>
    <scope>NUCLEOTIDE SEQUENCE</scope>
    <source>
        <strain evidence="2">CBS 11721</strain>
    </source>
</reference>
<organism evidence="2 3">
    <name type="scientific">Malassezia cuniculi</name>
    <dbReference type="NCBI Taxonomy" id="948313"/>
    <lineage>
        <taxon>Eukaryota</taxon>
        <taxon>Fungi</taxon>
        <taxon>Dikarya</taxon>
        <taxon>Basidiomycota</taxon>
        <taxon>Ustilaginomycotina</taxon>
        <taxon>Malasseziomycetes</taxon>
        <taxon>Malasseziales</taxon>
        <taxon>Malasseziaceae</taxon>
        <taxon>Malassezia</taxon>
    </lineage>
</organism>
<sequence>MYDPEPRGRVIALDVLVFSPSSPLSSQWMIAVTTTRYDDGYISAWFVENHGNGCWWPTRARLDPSLLYNDFNNLGMLAMGLTHRWSMKLGASSIRLDELQALCLRSPLPEPELGEDHSTWCLDILIKLEQRDAIAAGQALQVESWLDEHQYSVRDAQRQSATSPRPTSPPCMEIGSPKVNGRLVASIPHWTQNIHSVSSLMA</sequence>
<dbReference type="EMBL" id="CP119878">
    <property type="protein sequence ID" value="WFD35028.1"/>
    <property type="molecule type" value="Genomic_DNA"/>
</dbReference>
<evidence type="ECO:0000313" key="3">
    <source>
        <dbReference type="Proteomes" id="UP001219933"/>
    </source>
</evidence>
<feature type="region of interest" description="Disordered" evidence="1">
    <location>
        <begin position="153"/>
        <end position="173"/>
    </location>
</feature>
<keyword evidence="3" id="KW-1185">Reference proteome</keyword>
<proteinExistence type="predicted"/>
<protein>
    <submittedName>
        <fullName evidence="2">Uncharacterized protein</fullName>
    </submittedName>
</protein>
<name>A0AAF0EQN0_9BASI</name>
<evidence type="ECO:0000313" key="2">
    <source>
        <dbReference type="EMBL" id="WFD35028.1"/>
    </source>
</evidence>
<evidence type="ECO:0000256" key="1">
    <source>
        <dbReference type="SAM" id="MobiDB-lite"/>
    </source>
</evidence>
<accession>A0AAF0EQN0</accession>
<dbReference type="AlphaFoldDB" id="A0AAF0EQN0"/>